<dbReference type="InterPro" id="IPR001810">
    <property type="entry name" value="F-box_dom"/>
</dbReference>
<dbReference type="SMART" id="SM00256">
    <property type="entry name" value="FBOX"/>
    <property type="match status" value="1"/>
</dbReference>
<dbReference type="InterPro" id="IPR032675">
    <property type="entry name" value="LRR_dom_sf"/>
</dbReference>
<dbReference type="Gene3D" id="3.80.10.10">
    <property type="entry name" value="Ribonuclease Inhibitor"/>
    <property type="match status" value="1"/>
</dbReference>
<dbReference type="PROSITE" id="PS50176">
    <property type="entry name" value="ARM_REPEAT"/>
    <property type="match status" value="7"/>
</dbReference>
<gene>
    <name evidence="3" type="ORF">J5N97_029730</name>
</gene>
<protein>
    <recommendedName>
        <fullName evidence="2">F-box domain-containing protein</fullName>
    </recommendedName>
</protein>
<organism evidence="3 4">
    <name type="scientific">Dioscorea zingiberensis</name>
    <dbReference type="NCBI Taxonomy" id="325984"/>
    <lineage>
        <taxon>Eukaryota</taxon>
        <taxon>Viridiplantae</taxon>
        <taxon>Streptophyta</taxon>
        <taxon>Embryophyta</taxon>
        <taxon>Tracheophyta</taxon>
        <taxon>Spermatophyta</taxon>
        <taxon>Magnoliopsida</taxon>
        <taxon>Liliopsida</taxon>
        <taxon>Dioscoreales</taxon>
        <taxon>Dioscoreaceae</taxon>
        <taxon>Dioscorea</taxon>
    </lineage>
</organism>
<feature type="repeat" description="ARM" evidence="1">
    <location>
        <begin position="478"/>
        <end position="520"/>
    </location>
</feature>
<comment type="caution">
    <text evidence="3">The sequence shown here is derived from an EMBL/GenBank/DDBJ whole genome shotgun (WGS) entry which is preliminary data.</text>
</comment>
<feature type="repeat" description="ARM" evidence="1">
    <location>
        <begin position="563"/>
        <end position="598"/>
    </location>
</feature>
<evidence type="ECO:0000259" key="2">
    <source>
        <dbReference type="SMART" id="SM00256"/>
    </source>
</evidence>
<reference evidence="3" key="1">
    <citation type="submission" date="2021-03" db="EMBL/GenBank/DDBJ databases">
        <authorList>
            <person name="Li Z."/>
            <person name="Yang C."/>
        </authorList>
    </citation>
    <scope>NUCLEOTIDE SEQUENCE</scope>
    <source>
        <strain evidence="3">Dzin_1.0</strain>
        <tissue evidence="3">Leaf</tissue>
    </source>
</reference>
<dbReference type="EMBL" id="JAGGNH010000010">
    <property type="protein sequence ID" value="KAJ0961902.1"/>
    <property type="molecule type" value="Genomic_DNA"/>
</dbReference>
<keyword evidence="4" id="KW-1185">Reference proteome</keyword>
<dbReference type="InterPro" id="IPR000225">
    <property type="entry name" value="Armadillo"/>
</dbReference>
<proteinExistence type="predicted"/>
<sequence length="925" mass="99360">MSRRVRRRTNHFINEGGHLIPLPSSEGDHETLPCDASSGDACANWTALPNDTVVHLFFFLNYRDRAALSSTCRAWRQLGSFPCLWTSLDLRSRRLRPEMAAALAGRCASLRRIRVRGAESAAAVIHLQARGLREIACYGCREITDSTISVLAARHDFLESLQIGPEPCERLTSDAVRHVALCCSRLRRLRLSGVREIDAEAVNALSRHCPQLEEIAFVDCGAVSENALGNVVSLRFLSLAGTRNLKWATAALVWAKLPNLVGLDLSRTDASPYSISRLLSLSKSLKVLCVLNCSLVQEEWKRNQTAFSNAKGKLLLASFTDIFREIASLFVDINASQERAVFGEWMSWKTKDRGVNDIMGWLEWILSRGLLRIAANNPFEMNEFWLRQGTALLLSLVKCSQEDVQEKAAAGLATFVVTDDENAAVDPMRAEAVMRNGGIPLLLGLARTSQEVLLSEVAKAIANLSVNAKVAKAVAKEGGIGVLANLARSMNRFVAEEAAGGLWNLSVGEEHKVAIAERGGIKALVDLIFRWPAGTDGVLERAAGALANLSADDKCSMDVAAAGGVQALVMLARSCRFEGVQEQAARALANLAAHGDNNTNNAAVGQETGAIEALVRLVHSNNEGVKQEAAGALWNLSFDDGNREAIAAVGGVAALVALAQACTNASRNLQERAAGALWGLSVSEANSIAIGQEGGVAPLIALARSNAEDVHETAVGALWNLAYNPGNALRIVEEGGVTALVHLCSSSRSKMARFMSALALSYMFDGRMEAAVSVGSSSEGIPKGVNLDAVRRIALRHIEAFVQSYSDPQLFSMVVTSSTSGVLTQIGEAARILEAGHLRCSCAEIGRFVSMLLNTSPIIRSCAAFALLQFTIPGSKHALHHLTLLQRVEAGRVLRKARAAISAPIEAKVFSKVVGSYLEHTQDTK</sequence>
<dbReference type="InterPro" id="IPR036047">
    <property type="entry name" value="F-box-like_dom_sf"/>
</dbReference>
<dbReference type="SMART" id="SM00367">
    <property type="entry name" value="LRR_CC"/>
    <property type="match status" value="3"/>
</dbReference>
<dbReference type="SUPFAM" id="SSF52047">
    <property type="entry name" value="RNI-like"/>
    <property type="match status" value="1"/>
</dbReference>
<dbReference type="Proteomes" id="UP001085076">
    <property type="component" value="Miscellaneous, Linkage group lg10"/>
</dbReference>
<evidence type="ECO:0000256" key="1">
    <source>
        <dbReference type="PROSITE-ProRule" id="PRU00259"/>
    </source>
</evidence>
<dbReference type="SMART" id="SM00185">
    <property type="entry name" value="ARM"/>
    <property type="match status" value="8"/>
</dbReference>
<feature type="repeat" description="ARM" evidence="1">
    <location>
        <begin position="519"/>
        <end position="564"/>
    </location>
</feature>
<dbReference type="Pfam" id="PF12937">
    <property type="entry name" value="F-box-like"/>
    <property type="match status" value="1"/>
</dbReference>
<evidence type="ECO:0000313" key="3">
    <source>
        <dbReference type="EMBL" id="KAJ0961902.1"/>
    </source>
</evidence>
<evidence type="ECO:0000313" key="4">
    <source>
        <dbReference type="Proteomes" id="UP001085076"/>
    </source>
</evidence>
<dbReference type="InterPro" id="IPR006553">
    <property type="entry name" value="Leu-rich_rpt_Cys-con_subtyp"/>
</dbReference>
<dbReference type="PANTHER" id="PTHR46976:SF1">
    <property type="entry name" value="PROTEIN ARABIDILLO 1"/>
    <property type="match status" value="1"/>
</dbReference>
<feature type="repeat" description="ARM" evidence="1">
    <location>
        <begin position="694"/>
        <end position="736"/>
    </location>
</feature>
<dbReference type="AlphaFoldDB" id="A0A9D5BWD6"/>
<feature type="repeat" description="ARM" evidence="1">
    <location>
        <begin position="437"/>
        <end position="479"/>
    </location>
</feature>
<accession>A0A9D5BWD6</accession>
<feature type="repeat" description="ARM" evidence="1">
    <location>
        <begin position="650"/>
        <end position="695"/>
    </location>
</feature>
<dbReference type="SUPFAM" id="SSF48371">
    <property type="entry name" value="ARM repeat"/>
    <property type="match status" value="2"/>
</dbReference>
<feature type="domain" description="F-box" evidence="2">
    <location>
        <begin position="48"/>
        <end position="88"/>
    </location>
</feature>
<dbReference type="SUPFAM" id="SSF81383">
    <property type="entry name" value="F-box domain"/>
    <property type="match status" value="1"/>
</dbReference>
<dbReference type="InterPro" id="IPR016024">
    <property type="entry name" value="ARM-type_fold"/>
</dbReference>
<dbReference type="Pfam" id="PF00514">
    <property type="entry name" value="Arm"/>
    <property type="match status" value="3"/>
</dbReference>
<reference evidence="3" key="2">
    <citation type="journal article" date="2022" name="Hortic Res">
        <title>The genome of Dioscorea zingiberensis sheds light on the biosynthesis, origin and evolution of the medicinally important diosgenin saponins.</title>
        <authorList>
            <person name="Li Y."/>
            <person name="Tan C."/>
            <person name="Li Z."/>
            <person name="Guo J."/>
            <person name="Li S."/>
            <person name="Chen X."/>
            <person name="Wang C."/>
            <person name="Dai X."/>
            <person name="Yang H."/>
            <person name="Song W."/>
            <person name="Hou L."/>
            <person name="Xu J."/>
            <person name="Tong Z."/>
            <person name="Xu A."/>
            <person name="Yuan X."/>
            <person name="Wang W."/>
            <person name="Yang Q."/>
            <person name="Chen L."/>
            <person name="Sun Z."/>
            <person name="Wang K."/>
            <person name="Pan B."/>
            <person name="Chen J."/>
            <person name="Bao Y."/>
            <person name="Liu F."/>
            <person name="Qi X."/>
            <person name="Gang D.R."/>
            <person name="Wen J."/>
            <person name="Li J."/>
        </authorList>
    </citation>
    <scope>NUCLEOTIDE SEQUENCE</scope>
    <source>
        <strain evidence="3">Dzin_1.0</strain>
    </source>
</reference>
<dbReference type="OrthoDB" id="7537227at2759"/>
<dbReference type="Gene3D" id="1.25.10.10">
    <property type="entry name" value="Leucine-rich Repeat Variant"/>
    <property type="match status" value="3"/>
</dbReference>
<feature type="repeat" description="ARM" evidence="1">
    <location>
        <begin position="609"/>
        <end position="651"/>
    </location>
</feature>
<name>A0A9D5BWD6_9LILI</name>
<dbReference type="InterPro" id="IPR011989">
    <property type="entry name" value="ARM-like"/>
</dbReference>
<dbReference type="PANTHER" id="PTHR46976">
    <property type="entry name" value="PROTEIN ARABIDILLO 1"/>
    <property type="match status" value="1"/>
</dbReference>